<dbReference type="EMBL" id="MN738101">
    <property type="protein sequence ID" value="QHB15638.1"/>
    <property type="molecule type" value="mRNA"/>
</dbReference>
<sequence>MPITLTKWKAYFARRGREAEKLFNSEMDLIKTASQTVIDTLSDAFIIKDNLEEPMKIGQKSMNIEEKAALLRMVIALGEKLGCTHKNWDDDRSDEDD</sequence>
<dbReference type="AlphaFoldDB" id="A0A7S5LJY2"/>
<evidence type="ECO:0000313" key="1">
    <source>
        <dbReference type="EMBL" id="QHB15638.1"/>
    </source>
</evidence>
<name>A0A7S5LJY2_BEMTA</name>
<proteinExistence type="evidence at transcript level"/>
<reference evidence="1" key="1">
    <citation type="submission" date="2019-11" db="EMBL/GenBank/DDBJ databases">
        <title>Identification of Saliva Proteins of the Whitefly Bemisia tabaci by Transcriptome and LC-MS/MS Analyses.</title>
        <authorList>
            <person name="Huang H.-J."/>
        </authorList>
    </citation>
    <scope>NUCLEOTIDE SEQUENCE</scope>
</reference>
<organism evidence="1">
    <name type="scientific">Bemisia tabaci</name>
    <name type="common">Sweetpotato whitefly</name>
    <name type="synonym">Aleurodes tabaci</name>
    <dbReference type="NCBI Taxonomy" id="7038"/>
    <lineage>
        <taxon>Eukaryota</taxon>
        <taxon>Metazoa</taxon>
        <taxon>Ecdysozoa</taxon>
        <taxon>Arthropoda</taxon>
        <taxon>Hexapoda</taxon>
        <taxon>Insecta</taxon>
        <taxon>Pterygota</taxon>
        <taxon>Neoptera</taxon>
        <taxon>Paraneoptera</taxon>
        <taxon>Hemiptera</taxon>
        <taxon>Sternorrhyncha</taxon>
        <taxon>Aleyrodoidea</taxon>
        <taxon>Aleyrodidae</taxon>
        <taxon>Aleyrodinae</taxon>
        <taxon>Bemisia</taxon>
    </lineage>
</organism>
<protein>
    <submittedName>
        <fullName evidence="1">SP13.7</fullName>
    </submittedName>
</protein>
<accession>A0A7S5LJY2</accession>